<accession>A0A2R5GUS3</accession>
<evidence type="ECO:0000313" key="3">
    <source>
        <dbReference type="Proteomes" id="UP000241890"/>
    </source>
</evidence>
<name>A0A2R5GUS3_9STRA</name>
<feature type="compositionally biased region" description="Acidic residues" evidence="1">
    <location>
        <begin position="194"/>
        <end position="207"/>
    </location>
</feature>
<dbReference type="EMBL" id="BEYU01000186">
    <property type="protein sequence ID" value="GBG34315.1"/>
    <property type="molecule type" value="Genomic_DNA"/>
</dbReference>
<proteinExistence type="predicted"/>
<gene>
    <name evidence="2" type="ORF">FCC1311_105382</name>
</gene>
<evidence type="ECO:0000313" key="2">
    <source>
        <dbReference type="EMBL" id="GBG34315.1"/>
    </source>
</evidence>
<keyword evidence="3" id="KW-1185">Reference proteome</keyword>
<protein>
    <submittedName>
        <fullName evidence="2">Uncharacterized protein</fullName>
    </submittedName>
</protein>
<feature type="region of interest" description="Disordered" evidence="1">
    <location>
        <begin position="466"/>
        <end position="496"/>
    </location>
</feature>
<feature type="compositionally biased region" description="Basic and acidic residues" evidence="1">
    <location>
        <begin position="479"/>
        <end position="496"/>
    </location>
</feature>
<dbReference type="AlphaFoldDB" id="A0A2R5GUS3"/>
<evidence type="ECO:0000256" key="1">
    <source>
        <dbReference type="SAM" id="MobiDB-lite"/>
    </source>
</evidence>
<sequence length="583" mass="63591">MAGAMDASRIRELLLDFYQTHDPQRLAAGLDIFSMVIWTQKNGIDALNELLDDQYGVGIDPNKRLGGAKQDFKRFSTLMASSDRHEEPETQHHIREKLFEFYEEHDPSKLGRVDDFVQYIMMHGIDAFNRKLMNKYGEGITLEDDAMSGPPAPPARVAAPPAPPKRKSKNRLPPPPPAAPHRAHHNEPGPEPGDTADEDDDEDDMDDLPPPPPPTESMVVGEGIDDRRAKLREKLEGYYLDHDPAKLTHLDAIVEWGLGIGEEELEEKLIQLYGSGFSEAAPERKPSVVENVRRSLQSVAAAAGLRHKPIKPTPPPASRFKPAPPRAPKTQARGAWPPPQPSPALKKLGGGGPDFTATPPGVVRSRAGSFTGAHAQQHPPASRRPSATKPPPPRAKPTKPVSPWGVVDPSSRPTPIVRAEADANEDMPCNFYELDLTGASFGMCKCGYSRLAHVKGSSEYRHAMESRQRNGSAVARNARKFEPHKPAPPTREQDHAPTHEGFVAKAAQKANGGPKRADVVAHGGEKGGDHACNHFVLDLMSQSYGVCECGFPRDQHKAAAKEPAAARGGVGGFAQRLSRRVRF</sequence>
<organism evidence="2 3">
    <name type="scientific">Hondaea fermentalgiana</name>
    <dbReference type="NCBI Taxonomy" id="2315210"/>
    <lineage>
        <taxon>Eukaryota</taxon>
        <taxon>Sar</taxon>
        <taxon>Stramenopiles</taxon>
        <taxon>Bigyra</taxon>
        <taxon>Labyrinthulomycetes</taxon>
        <taxon>Thraustochytrida</taxon>
        <taxon>Thraustochytriidae</taxon>
        <taxon>Hondaea</taxon>
    </lineage>
</organism>
<feature type="compositionally biased region" description="Pro residues" evidence="1">
    <location>
        <begin position="311"/>
        <end position="327"/>
    </location>
</feature>
<reference evidence="2 3" key="1">
    <citation type="submission" date="2017-12" db="EMBL/GenBank/DDBJ databases">
        <title>Sequencing, de novo assembly and annotation of complete genome of a new Thraustochytrid species, strain FCC1311.</title>
        <authorList>
            <person name="Sedici K."/>
            <person name="Godart F."/>
            <person name="Aiese Cigliano R."/>
            <person name="Sanseverino W."/>
            <person name="Barakat M."/>
            <person name="Ortet P."/>
            <person name="Marechal E."/>
            <person name="Cagnac O."/>
            <person name="Amato A."/>
        </authorList>
    </citation>
    <scope>NUCLEOTIDE SEQUENCE [LARGE SCALE GENOMIC DNA]</scope>
</reference>
<dbReference type="Proteomes" id="UP000241890">
    <property type="component" value="Unassembled WGS sequence"/>
</dbReference>
<dbReference type="InParanoid" id="A0A2R5GUS3"/>
<comment type="caution">
    <text evidence="2">The sequence shown here is derived from an EMBL/GenBank/DDBJ whole genome shotgun (WGS) entry which is preliminary data.</text>
</comment>
<feature type="region of interest" description="Disordered" evidence="1">
    <location>
        <begin position="144"/>
        <end position="223"/>
    </location>
</feature>
<feature type="region of interest" description="Disordered" evidence="1">
    <location>
        <begin position="302"/>
        <end position="413"/>
    </location>
</feature>